<accession>A0A1I6V8W7</accession>
<feature type="chain" id="PRO_5010307969" evidence="1">
    <location>
        <begin position="18"/>
        <end position="162"/>
    </location>
</feature>
<reference evidence="3 4" key="1">
    <citation type="submission" date="2016-10" db="EMBL/GenBank/DDBJ databases">
        <authorList>
            <person name="de Groot N.N."/>
        </authorList>
    </citation>
    <scope>NUCLEOTIDE SEQUENCE [LARGE SCALE GENOMIC DNA]</scope>
    <source>
        <strain evidence="3 4">CGMCC 1.6114</strain>
    </source>
</reference>
<feature type="domain" description="SCP" evidence="2">
    <location>
        <begin position="48"/>
        <end position="156"/>
    </location>
</feature>
<proteinExistence type="predicted"/>
<dbReference type="Pfam" id="PF00188">
    <property type="entry name" value="CAP"/>
    <property type="match status" value="1"/>
</dbReference>
<protein>
    <submittedName>
        <fullName evidence="3">Cysteine-rich secretory protein family protein</fullName>
    </submittedName>
</protein>
<evidence type="ECO:0000313" key="3">
    <source>
        <dbReference type="EMBL" id="SFT10072.1"/>
    </source>
</evidence>
<evidence type="ECO:0000259" key="2">
    <source>
        <dbReference type="Pfam" id="PF00188"/>
    </source>
</evidence>
<dbReference type="EMBL" id="FPAG01000008">
    <property type="protein sequence ID" value="SFT10072.1"/>
    <property type="molecule type" value="Genomic_DNA"/>
</dbReference>
<sequence length="162" mass="18296">MKSIMLLASLIMMPVLFTSCSKEELISDQNLAIDIKIEDANLQEDVIDLINDHRIDIGLNTLNFLEIVKTVAATHTDYMIEKGEVSHEFFFTREKELKEKADAELVGENVAYGFSTAKGVVDAWLKSDKHRENINGDFTHVGISAKKNAEGRVYYTLMLVKK</sequence>
<dbReference type="RefSeq" id="WP_074979811.1">
    <property type="nucleotide sequence ID" value="NZ_FPAG01000008.1"/>
</dbReference>
<dbReference type="InterPro" id="IPR014044">
    <property type="entry name" value="CAP_dom"/>
</dbReference>
<evidence type="ECO:0000313" key="4">
    <source>
        <dbReference type="Proteomes" id="UP000183209"/>
    </source>
</evidence>
<dbReference type="CDD" id="cd05379">
    <property type="entry name" value="CAP_bacterial"/>
    <property type="match status" value="1"/>
</dbReference>
<dbReference type="OrthoDB" id="982527at2"/>
<dbReference type="PANTHER" id="PTHR31157:SF1">
    <property type="entry name" value="SCP DOMAIN-CONTAINING PROTEIN"/>
    <property type="match status" value="1"/>
</dbReference>
<dbReference type="PANTHER" id="PTHR31157">
    <property type="entry name" value="SCP DOMAIN-CONTAINING PROTEIN"/>
    <property type="match status" value="1"/>
</dbReference>
<dbReference type="AlphaFoldDB" id="A0A1I6V8W7"/>
<dbReference type="PROSITE" id="PS51257">
    <property type="entry name" value="PROKAR_LIPOPROTEIN"/>
    <property type="match status" value="1"/>
</dbReference>
<dbReference type="Proteomes" id="UP000183209">
    <property type="component" value="Unassembled WGS sequence"/>
</dbReference>
<dbReference type="InterPro" id="IPR035940">
    <property type="entry name" value="CAP_sf"/>
</dbReference>
<keyword evidence="1" id="KW-0732">Signal</keyword>
<feature type="signal peptide" evidence="1">
    <location>
        <begin position="1"/>
        <end position="17"/>
    </location>
</feature>
<dbReference type="Gene3D" id="3.40.33.10">
    <property type="entry name" value="CAP"/>
    <property type="match status" value="1"/>
</dbReference>
<name>A0A1I6V8W7_9FLAO</name>
<organism evidence="3 4">
    <name type="scientific">Zhouia amylolytica</name>
    <dbReference type="NCBI Taxonomy" id="376730"/>
    <lineage>
        <taxon>Bacteria</taxon>
        <taxon>Pseudomonadati</taxon>
        <taxon>Bacteroidota</taxon>
        <taxon>Flavobacteriia</taxon>
        <taxon>Flavobacteriales</taxon>
        <taxon>Flavobacteriaceae</taxon>
        <taxon>Zhouia</taxon>
    </lineage>
</organism>
<dbReference type="SUPFAM" id="SSF55797">
    <property type="entry name" value="PR-1-like"/>
    <property type="match status" value="1"/>
</dbReference>
<evidence type="ECO:0000256" key="1">
    <source>
        <dbReference type="SAM" id="SignalP"/>
    </source>
</evidence>
<gene>
    <name evidence="3" type="ORF">SAMN04487906_2955</name>
</gene>